<accession>A0A1X1TZH4</accession>
<name>A0A1X1TZH4_9MYCO</name>
<reference evidence="1 2" key="1">
    <citation type="submission" date="2016-01" db="EMBL/GenBank/DDBJ databases">
        <title>The new phylogeny of the genus Mycobacterium.</title>
        <authorList>
            <person name="Tarcisio F."/>
            <person name="Conor M."/>
            <person name="Antonella G."/>
            <person name="Elisabetta G."/>
            <person name="Giulia F.S."/>
            <person name="Sara T."/>
            <person name="Anna F."/>
            <person name="Clotilde B."/>
            <person name="Roberto B."/>
            <person name="Veronica D.S."/>
            <person name="Fabio R."/>
            <person name="Monica P."/>
            <person name="Olivier J."/>
            <person name="Enrico T."/>
            <person name="Nicola S."/>
        </authorList>
    </citation>
    <scope>NUCLEOTIDE SEQUENCE [LARGE SCALE GENOMIC DNA]</scope>
    <source>
        <strain evidence="1 2">ATCC 27353</strain>
    </source>
</reference>
<protein>
    <submittedName>
        <fullName evidence="1">Uncharacterized protein</fullName>
    </submittedName>
</protein>
<evidence type="ECO:0000313" key="1">
    <source>
        <dbReference type="EMBL" id="ORV49809.1"/>
    </source>
</evidence>
<dbReference type="EMBL" id="LQOT01000021">
    <property type="protein sequence ID" value="ORV49809.1"/>
    <property type="molecule type" value="Genomic_DNA"/>
</dbReference>
<keyword evidence="2" id="KW-1185">Reference proteome</keyword>
<organism evidence="1 2">
    <name type="scientific">Mycolicibacter engbaekii</name>
    <dbReference type="NCBI Taxonomy" id="188915"/>
    <lineage>
        <taxon>Bacteria</taxon>
        <taxon>Bacillati</taxon>
        <taxon>Actinomycetota</taxon>
        <taxon>Actinomycetes</taxon>
        <taxon>Mycobacteriales</taxon>
        <taxon>Mycobacteriaceae</taxon>
        <taxon>Mycolicibacter</taxon>
    </lineage>
</organism>
<dbReference type="Proteomes" id="UP000193465">
    <property type="component" value="Unassembled WGS sequence"/>
</dbReference>
<dbReference type="STRING" id="188915.AWC02_05810"/>
<comment type="caution">
    <text evidence="1">The sequence shown here is derived from an EMBL/GenBank/DDBJ whole genome shotgun (WGS) entry which is preliminary data.</text>
</comment>
<gene>
    <name evidence="1" type="ORF">AWC02_05810</name>
</gene>
<dbReference type="AlphaFoldDB" id="A0A1X1TZH4"/>
<sequence length="87" mass="9422">MLGDACTLAFLLQGFIDTACLCRTFLKELYASVSSPPQFLGAALCGVEALPVRIGLLGQRFEFVCQPAQMRAGLYIRGDHRDVGAEI</sequence>
<proteinExistence type="predicted"/>
<evidence type="ECO:0000313" key="2">
    <source>
        <dbReference type="Proteomes" id="UP000193465"/>
    </source>
</evidence>